<dbReference type="GeneID" id="83729849"/>
<proteinExistence type="predicted"/>
<dbReference type="EMBL" id="JANTZM010000003">
    <property type="protein sequence ID" value="MCS4156891.1"/>
    <property type="molecule type" value="Genomic_DNA"/>
</dbReference>
<comment type="caution">
    <text evidence="1">The sequence shown here is derived from an EMBL/GenBank/DDBJ whole genome shotgun (WGS) entry which is preliminary data.</text>
</comment>
<evidence type="ECO:0000313" key="2">
    <source>
        <dbReference type="EMBL" id="MCS4156891.1"/>
    </source>
</evidence>
<dbReference type="RefSeq" id="WP_118829443.1">
    <property type="nucleotide sequence ID" value="NZ_CP030356.1"/>
</dbReference>
<organism evidence="1 3">
    <name type="scientific">Salinibacter ruber</name>
    <dbReference type="NCBI Taxonomy" id="146919"/>
    <lineage>
        <taxon>Bacteria</taxon>
        <taxon>Pseudomonadati</taxon>
        <taxon>Rhodothermota</taxon>
        <taxon>Rhodothermia</taxon>
        <taxon>Rhodothermales</taxon>
        <taxon>Salinibacteraceae</taxon>
        <taxon>Salinibacter</taxon>
    </lineage>
</organism>
<reference evidence="1" key="1">
    <citation type="submission" date="2022-08" db="EMBL/GenBank/DDBJ databases">
        <title>Genomic Encyclopedia of Type Strains, Phase V (KMG-V): Genome sequencing to study the core and pangenomes of soil and plant-associated prokaryotes.</title>
        <authorList>
            <person name="Whitman W."/>
        </authorList>
    </citation>
    <scope>NUCLEOTIDE SEQUENCE</scope>
    <source>
        <strain evidence="1">SP2016B</strain>
        <strain evidence="2">SP3002</strain>
    </source>
</reference>
<evidence type="ECO:0000313" key="1">
    <source>
        <dbReference type="EMBL" id="MCS3866209.1"/>
    </source>
</evidence>
<dbReference type="EMBL" id="JANTYZ010000010">
    <property type="protein sequence ID" value="MCS3866209.1"/>
    <property type="molecule type" value="Genomic_DNA"/>
</dbReference>
<name>A0A9X3AAX2_9BACT</name>
<accession>A0A9X3AAX2</accession>
<dbReference type="AlphaFoldDB" id="A0A9X3AAX2"/>
<dbReference type="Proteomes" id="UP001155110">
    <property type="component" value="Unassembled WGS sequence"/>
</dbReference>
<protein>
    <submittedName>
        <fullName evidence="1">Uncharacterized protein</fullName>
    </submittedName>
</protein>
<sequence length="90" mass="10560">MPTDKSELAERGNEIFERVVRPEVDVDEEARKFVVVDVETEDFEIDRNARAAFDRLLERHPDARGRTWLRRVGSRSAYHFGGRLQNTEDQ</sequence>
<dbReference type="Proteomes" id="UP001155034">
    <property type="component" value="Unassembled WGS sequence"/>
</dbReference>
<evidence type="ECO:0000313" key="3">
    <source>
        <dbReference type="Proteomes" id="UP001155034"/>
    </source>
</evidence>
<gene>
    <name evidence="1" type="ORF">GGP82_002780</name>
    <name evidence="2" type="ORF">GGP99_000833</name>
</gene>